<evidence type="ECO:0000256" key="1">
    <source>
        <dbReference type="SAM" id="SignalP"/>
    </source>
</evidence>
<reference evidence="3 4" key="1">
    <citation type="submission" date="2017-06" db="EMBL/GenBank/DDBJ databases">
        <title>Complete genome sequence of Idiomarina piscisalsi strain 10PY1A isolated from soil of Soudi Arabia.</title>
        <authorList>
            <person name="Kim M.-C."/>
            <person name="Jung B.K."/>
            <person name="Budiyanto F."/>
            <person name="Nzila A."/>
            <person name="Shin J.-H."/>
        </authorList>
    </citation>
    <scope>NUCLEOTIDE SEQUENCE [LARGE SCALE GENOMIC DNA]</scope>
    <source>
        <strain evidence="3 4">10PY1A</strain>
    </source>
</reference>
<dbReference type="Pfam" id="PF16036">
    <property type="entry name" value="Chalcone_3"/>
    <property type="match status" value="1"/>
</dbReference>
<keyword evidence="4" id="KW-1185">Reference proteome</keyword>
<feature type="signal peptide" evidence="1">
    <location>
        <begin position="1"/>
        <end position="22"/>
    </location>
</feature>
<keyword evidence="1" id="KW-0732">Signal</keyword>
<evidence type="ECO:0000313" key="4">
    <source>
        <dbReference type="Proteomes" id="UP000197717"/>
    </source>
</evidence>
<name>A0ABN5AP69_9GAMM</name>
<dbReference type="PROSITE" id="PS51257">
    <property type="entry name" value="PROKAR_LIPOPROTEIN"/>
    <property type="match status" value="1"/>
</dbReference>
<proteinExistence type="predicted"/>
<evidence type="ECO:0000313" key="3">
    <source>
        <dbReference type="EMBL" id="ASG65686.1"/>
    </source>
</evidence>
<organism evidence="3 4">
    <name type="scientific">Idiomarina piscisalsi</name>
    <dbReference type="NCBI Taxonomy" id="1096243"/>
    <lineage>
        <taxon>Bacteria</taxon>
        <taxon>Pseudomonadati</taxon>
        <taxon>Pseudomonadota</taxon>
        <taxon>Gammaproteobacteria</taxon>
        <taxon>Alteromonadales</taxon>
        <taxon>Idiomarinaceae</taxon>
        <taxon>Idiomarina</taxon>
    </lineage>
</organism>
<dbReference type="EMBL" id="CP022133">
    <property type="protein sequence ID" value="ASG65686.1"/>
    <property type="molecule type" value="Genomic_DNA"/>
</dbReference>
<accession>A0ABN5AP69</accession>
<dbReference type="InterPro" id="IPR016087">
    <property type="entry name" value="Chalcone_isomerase"/>
</dbReference>
<evidence type="ECO:0000259" key="2">
    <source>
        <dbReference type="Pfam" id="PF16036"/>
    </source>
</evidence>
<feature type="domain" description="Chalcone isomerase" evidence="2">
    <location>
        <begin position="42"/>
        <end position="159"/>
    </location>
</feature>
<protein>
    <recommendedName>
        <fullName evidence="2">Chalcone isomerase domain-containing protein</fullName>
    </recommendedName>
</protein>
<dbReference type="RefSeq" id="WP_088768090.1">
    <property type="nucleotide sequence ID" value="NZ_CP022133.1"/>
</dbReference>
<sequence>MKRFLTAALTLLLSAVNASALAASCEASVPGDFSKVGETRLSVLFWDVYDAALYSPSGAYEKSERQALKLNYLRDIDADELIETTEEEWQKLELDASEHDEWLAKLKAIWPDIKEGDCLLLVESDNGYAEFYQGEDLLGTVESQAFTDQFLAIWLSPESRFKEERNELVGAK</sequence>
<dbReference type="Proteomes" id="UP000197717">
    <property type="component" value="Chromosome"/>
</dbReference>
<feature type="chain" id="PRO_5045669188" description="Chalcone isomerase domain-containing protein" evidence="1">
    <location>
        <begin position="23"/>
        <end position="172"/>
    </location>
</feature>
<gene>
    <name evidence="3" type="ORF">CEW91_05815</name>
</gene>